<sequence>MPACLLVGGKALTLAAGLFTLSWTHSVEKIEWQETWRVLPAGLEIVEARIKGSGAGMDPPPDARLENGWWVYTPQLGIVPELRLAASGATVSAWRLCTGGKCRQLGAEASAPVMLKPCP</sequence>
<evidence type="ECO:0000313" key="2">
    <source>
        <dbReference type="Proteomes" id="UP001149009"/>
    </source>
</evidence>
<organism evidence="1 2">
    <name type="scientific">Chelativorans petroleitrophicus</name>
    <dbReference type="NCBI Taxonomy" id="2975484"/>
    <lineage>
        <taxon>Bacteria</taxon>
        <taxon>Pseudomonadati</taxon>
        <taxon>Pseudomonadota</taxon>
        <taxon>Alphaproteobacteria</taxon>
        <taxon>Hyphomicrobiales</taxon>
        <taxon>Phyllobacteriaceae</taxon>
        <taxon>Chelativorans</taxon>
    </lineage>
</organism>
<name>A0A9X2X986_9HYPH</name>
<comment type="caution">
    <text evidence="1">The sequence shown here is derived from an EMBL/GenBank/DDBJ whole genome shotgun (WGS) entry which is preliminary data.</text>
</comment>
<dbReference type="Proteomes" id="UP001149009">
    <property type="component" value="Unassembled WGS sequence"/>
</dbReference>
<dbReference type="AlphaFoldDB" id="A0A9X2X986"/>
<gene>
    <name evidence="1" type="ORF">NYR54_06945</name>
</gene>
<keyword evidence="2" id="KW-1185">Reference proteome</keyword>
<dbReference type="EMBL" id="JAODNV010000007">
    <property type="protein sequence ID" value="MCT8990030.1"/>
    <property type="molecule type" value="Genomic_DNA"/>
</dbReference>
<dbReference type="Pfam" id="PF08905">
    <property type="entry name" value="DUF1850"/>
    <property type="match status" value="1"/>
</dbReference>
<proteinExistence type="predicted"/>
<accession>A0A9X2X986</accession>
<reference evidence="1" key="1">
    <citation type="submission" date="2022-08" db="EMBL/GenBank/DDBJ databases">
        <title>Chelativorans sichuanense sp. nov., a paraffin oil-degrading bacterium isolated from a mixture of oil-based drill cuttings and paddy soil.</title>
        <authorList>
            <person name="Yu J."/>
            <person name="Liu H."/>
            <person name="Chen Q."/>
        </authorList>
    </citation>
    <scope>NUCLEOTIDE SEQUENCE</scope>
    <source>
        <strain evidence="1">SCAU 2101</strain>
    </source>
</reference>
<protein>
    <submittedName>
        <fullName evidence="1">DUF1850 domain-containing protein</fullName>
    </submittedName>
</protein>
<dbReference type="InterPro" id="IPR015001">
    <property type="entry name" value="DUF1850"/>
</dbReference>
<dbReference type="RefSeq" id="WP_261514878.1">
    <property type="nucleotide sequence ID" value="NZ_JAODNV010000007.1"/>
</dbReference>
<evidence type="ECO:0000313" key="1">
    <source>
        <dbReference type="EMBL" id="MCT8990030.1"/>
    </source>
</evidence>